<comment type="subcellular location">
    <subcellularLocation>
        <location evidence="1">Cell outer membrane</location>
    </subcellularLocation>
</comment>
<evidence type="ECO:0000256" key="3">
    <source>
        <dbReference type="ARBA" id="ARBA00022448"/>
    </source>
</evidence>
<dbReference type="InterPro" id="IPR003423">
    <property type="entry name" value="OMP_efflux"/>
</dbReference>
<keyword evidence="4" id="KW-1134">Transmembrane beta strand</keyword>
<gene>
    <name evidence="8" type="ORF">H663_017190</name>
</gene>
<evidence type="ECO:0000313" key="8">
    <source>
        <dbReference type="EMBL" id="PVE41418.1"/>
    </source>
</evidence>
<dbReference type="PANTHER" id="PTHR30026:SF22">
    <property type="entry name" value="OUTER MEMBRANE EFFLUX PROTEIN"/>
    <property type="match status" value="1"/>
</dbReference>
<dbReference type="OrthoDB" id="9814637at2"/>
<dbReference type="Gene3D" id="1.20.1600.10">
    <property type="entry name" value="Outer membrane efflux proteins (OEP)"/>
    <property type="match status" value="1"/>
</dbReference>
<protein>
    <recommendedName>
        <fullName evidence="10">Channel protein TolC</fullName>
    </recommendedName>
</protein>
<keyword evidence="7" id="KW-0998">Cell outer membrane</keyword>
<comment type="caution">
    <text evidence="8">The sequence shown here is derived from an EMBL/GenBank/DDBJ whole genome shotgun (WGS) entry which is preliminary data.</text>
</comment>
<dbReference type="Pfam" id="PF02321">
    <property type="entry name" value="OEP"/>
    <property type="match status" value="2"/>
</dbReference>
<evidence type="ECO:0000256" key="2">
    <source>
        <dbReference type="ARBA" id="ARBA00007613"/>
    </source>
</evidence>
<name>A0A2T7U9R4_9BURK</name>
<evidence type="ECO:0008006" key="10">
    <source>
        <dbReference type="Google" id="ProtNLM"/>
    </source>
</evidence>
<dbReference type="AlphaFoldDB" id="A0A2T7U9R4"/>
<evidence type="ECO:0000256" key="6">
    <source>
        <dbReference type="ARBA" id="ARBA00023136"/>
    </source>
</evidence>
<evidence type="ECO:0000313" key="9">
    <source>
        <dbReference type="Proteomes" id="UP000037507"/>
    </source>
</evidence>
<organism evidence="8 9">
    <name type="scientific">Limnohabitans planktonicus II-D5</name>
    <dbReference type="NCBI Taxonomy" id="1293045"/>
    <lineage>
        <taxon>Bacteria</taxon>
        <taxon>Pseudomonadati</taxon>
        <taxon>Pseudomonadota</taxon>
        <taxon>Betaproteobacteria</taxon>
        <taxon>Burkholderiales</taxon>
        <taxon>Comamonadaceae</taxon>
        <taxon>Limnohabitans</taxon>
    </lineage>
</organism>
<reference evidence="8" key="1">
    <citation type="submission" date="2017-04" db="EMBL/GenBank/DDBJ databases">
        <title>Unexpected and diverse lifestyles within the genus Limnohabitans.</title>
        <authorList>
            <person name="Kasalicky V."/>
            <person name="Mehrshad M."/>
            <person name="Andrei S.-A."/>
            <person name="Salcher M."/>
            <person name="Kratochvilova H."/>
            <person name="Simek K."/>
            <person name="Ghai R."/>
        </authorList>
    </citation>
    <scope>NUCLEOTIDE SEQUENCE [LARGE SCALE GENOMIC DNA]</scope>
    <source>
        <strain evidence="8">II-D5</strain>
    </source>
</reference>
<dbReference type="SUPFAM" id="SSF56954">
    <property type="entry name" value="Outer membrane efflux proteins (OEP)"/>
    <property type="match status" value="1"/>
</dbReference>
<comment type="similarity">
    <text evidence="2">Belongs to the outer membrane factor (OMF) (TC 1.B.17) family.</text>
</comment>
<dbReference type="InterPro" id="IPR051906">
    <property type="entry name" value="TolC-like"/>
</dbReference>
<keyword evidence="9" id="KW-1185">Reference proteome</keyword>
<keyword evidence="5" id="KW-0812">Transmembrane</keyword>
<dbReference type="GO" id="GO:0015288">
    <property type="term" value="F:porin activity"/>
    <property type="evidence" value="ECO:0007669"/>
    <property type="project" value="TreeGrafter"/>
</dbReference>
<evidence type="ECO:0000256" key="1">
    <source>
        <dbReference type="ARBA" id="ARBA00004442"/>
    </source>
</evidence>
<dbReference type="EMBL" id="LFYT02000030">
    <property type="protein sequence ID" value="PVE41418.1"/>
    <property type="molecule type" value="Genomic_DNA"/>
</dbReference>
<proteinExistence type="inferred from homology"/>
<keyword evidence="6" id="KW-0472">Membrane</keyword>
<evidence type="ECO:0000256" key="5">
    <source>
        <dbReference type="ARBA" id="ARBA00022692"/>
    </source>
</evidence>
<dbReference type="GO" id="GO:0009279">
    <property type="term" value="C:cell outer membrane"/>
    <property type="evidence" value="ECO:0007669"/>
    <property type="project" value="UniProtKB-SubCell"/>
</dbReference>
<evidence type="ECO:0000256" key="7">
    <source>
        <dbReference type="ARBA" id="ARBA00023237"/>
    </source>
</evidence>
<evidence type="ECO:0000256" key="4">
    <source>
        <dbReference type="ARBA" id="ARBA00022452"/>
    </source>
</evidence>
<sequence length="458" mass="49943">MLNMIYQKRTRGNGPMPIAHARFWAGSKQVWQVLGTFVLSGLTASVCAQSLPAVVSKALQDYPSIQSANAKSAAARSDIARARSAHYPQIGVSATANAYASGTALPSNQRLTLSPTTRLNLWSGGKIEADSQRSEALARASEFQQAITLEDVAQQAAEAYLNWAKTADLYSLAVRNVNSHRETLDDIRKISEVDKGRRVDYEQALVRMENATLNLQQRKSDFSQAIQRMTRYWSGPLDARPMGLDEAVSSSGPLGRMPLTMAAAMDMVSSNLPVIAQSQAQVQAAEAAVRMAKAQHWPTVDLAVSRQVATATTRNEVLTQLQLNAPLYSGGNASAAVETAVSQLKAAQFAMDEARLLAREKAALAWQEWASAQSRTITGNAQSDVGDKLVDSYRQQFRVARRSLLELLNMQADAFSYRSTARTAFHDERIARVRLLASTGELARRFNSEPGLVTQAGR</sequence>
<dbReference type="GO" id="GO:1990281">
    <property type="term" value="C:efflux pump complex"/>
    <property type="evidence" value="ECO:0007669"/>
    <property type="project" value="TreeGrafter"/>
</dbReference>
<dbReference type="GO" id="GO:0015562">
    <property type="term" value="F:efflux transmembrane transporter activity"/>
    <property type="evidence" value="ECO:0007669"/>
    <property type="project" value="InterPro"/>
</dbReference>
<accession>A0A2T7U9R4</accession>
<dbReference type="STRING" id="1293045.H663_10345"/>
<dbReference type="PANTHER" id="PTHR30026">
    <property type="entry name" value="OUTER MEMBRANE PROTEIN TOLC"/>
    <property type="match status" value="1"/>
</dbReference>
<keyword evidence="3" id="KW-0813">Transport</keyword>
<dbReference type="Proteomes" id="UP000037507">
    <property type="component" value="Unassembled WGS sequence"/>
</dbReference>